<evidence type="ECO:0000313" key="2">
    <source>
        <dbReference type="Proteomes" id="UP000824782"/>
    </source>
</evidence>
<comment type="caution">
    <text evidence="1">The sequence shown here is derived from an EMBL/GenBank/DDBJ whole genome shotgun (WGS) entry which is preliminary data.</text>
</comment>
<name>A0AAV6YJC0_ENGPU</name>
<dbReference type="EMBL" id="WNYA01028576">
    <property type="protein sequence ID" value="KAG8537609.1"/>
    <property type="molecule type" value="Genomic_DNA"/>
</dbReference>
<reference evidence="1" key="1">
    <citation type="thesis" date="2020" institute="ProQuest LLC" country="789 East Eisenhower Parkway, Ann Arbor, MI, USA">
        <title>Comparative Genomics and Chromosome Evolution.</title>
        <authorList>
            <person name="Mudd A.B."/>
        </authorList>
    </citation>
    <scope>NUCLEOTIDE SEQUENCE</scope>
    <source>
        <strain evidence="1">237g6f4</strain>
        <tissue evidence="1">Blood</tissue>
    </source>
</reference>
<keyword evidence="2" id="KW-1185">Reference proteome</keyword>
<accession>A0AAV6YJC0</accession>
<protein>
    <submittedName>
        <fullName evidence="1">Uncharacterized protein</fullName>
    </submittedName>
</protein>
<evidence type="ECO:0000313" key="1">
    <source>
        <dbReference type="EMBL" id="KAG8537609.1"/>
    </source>
</evidence>
<dbReference type="Proteomes" id="UP000824782">
    <property type="component" value="Unassembled WGS sequence"/>
</dbReference>
<proteinExistence type="predicted"/>
<organism evidence="1 2">
    <name type="scientific">Engystomops pustulosus</name>
    <name type="common">Tungara frog</name>
    <name type="synonym">Physalaemus pustulosus</name>
    <dbReference type="NCBI Taxonomy" id="76066"/>
    <lineage>
        <taxon>Eukaryota</taxon>
        <taxon>Metazoa</taxon>
        <taxon>Chordata</taxon>
        <taxon>Craniata</taxon>
        <taxon>Vertebrata</taxon>
        <taxon>Euteleostomi</taxon>
        <taxon>Amphibia</taxon>
        <taxon>Batrachia</taxon>
        <taxon>Anura</taxon>
        <taxon>Neobatrachia</taxon>
        <taxon>Hyloidea</taxon>
        <taxon>Leptodactylidae</taxon>
        <taxon>Leiuperinae</taxon>
        <taxon>Engystomops</taxon>
    </lineage>
</organism>
<gene>
    <name evidence="1" type="ORF">GDO81_024219</name>
</gene>
<dbReference type="AlphaFoldDB" id="A0AAV6YJC0"/>
<sequence length="91" mass="10974">MVRHGRQCQGTPFSRCFTSSHHCRSLFTEDGMVIFLSNPEVLRFQERRIQLCRVRQWLWLQITDGRQAVRRPRIFIAPRTVMEVFLLKERI</sequence>